<feature type="binding site" evidence="9">
    <location>
        <position position="232"/>
    </location>
    <ligand>
        <name>Fe cation</name>
        <dbReference type="ChEBI" id="CHEBI:24875"/>
        <label>2</label>
    </ligand>
</feature>
<dbReference type="InterPro" id="IPR004155">
    <property type="entry name" value="PBS_lyase_HEAT"/>
</dbReference>
<evidence type="ECO:0000313" key="11">
    <source>
        <dbReference type="EMBL" id="KAH9841815.1"/>
    </source>
</evidence>
<gene>
    <name evidence="9" type="primary">LIA1</name>
    <name evidence="11" type="ORF">C8Q71DRAFT_738921</name>
</gene>
<evidence type="ECO:0000256" key="1">
    <source>
        <dbReference type="ARBA" id="ARBA00000068"/>
    </source>
</evidence>
<feature type="compositionally biased region" description="Polar residues" evidence="10">
    <location>
        <begin position="147"/>
        <end position="157"/>
    </location>
</feature>
<protein>
    <recommendedName>
        <fullName evidence="9">Deoxyhypusine hydroxylase</fullName>
        <shortName evidence="9">DOHH</shortName>
        <ecNumber evidence="9">1.14.99.29</ecNumber>
    </recommendedName>
    <alternativeName>
        <fullName evidence="9">Deoxyhypusine dioxygenase</fullName>
    </alternativeName>
    <alternativeName>
        <fullName evidence="9">Deoxyhypusine monooxygenase</fullName>
    </alternativeName>
</protein>
<dbReference type="GeneID" id="72003416"/>
<evidence type="ECO:0000256" key="7">
    <source>
        <dbReference type="ARBA" id="ARBA00023033"/>
    </source>
</evidence>
<keyword evidence="4" id="KW-0677">Repeat</keyword>
<dbReference type="RefSeq" id="XP_047783114.1">
    <property type="nucleotide sequence ID" value="XM_047922684.1"/>
</dbReference>
<evidence type="ECO:0000256" key="8">
    <source>
        <dbReference type="ARBA" id="ARBA00023256"/>
    </source>
</evidence>
<comment type="similarity">
    <text evidence="9">Belongs to the deoxyhypusine hydroxylase family.</text>
</comment>
<comment type="pathway">
    <text evidence="2 9">Protein modification; eIF5A hypusination.</text>
</comment>
<feature type="binding site" evidence="9">
    <location>
        <position position="265"/>
    </location>
    <ligand>
        <name>Fe cation</name>
        <dbReference type="ChEBI" id="CHEBI:24875"/>
        <label>2</label>
    </ligand>
</feature>
<keyword evidence="6 9" id="KW-0408">Iron</keyword>
<name>A0ABQ8KT94_9APHY</name>
<dbReference type="Proteomes" id="UP000814176">
    <property type="component" value="Unassembled WGS sequence"/>
</dbReference>
<evidence type="ECO:0000256" key="6">
    <source>
        <dbReference type="ARBA" id="ARBA00023004"/>
    </source>
</evidence>
<accession>A0ABQ8KT94</accession>
<dbReference type="EMBL" id="JADCUA010000003">
    <property type="protein sequence ID" value="KAH9841815.1"/>
    <property type="molecule type" value="Genomic_DNA"/>
</dbReference>
<dbReference type="InterPro" id="IPR016024">
    <property type="entry name" value="ARM-type_fold"/>
</dbReference>
<dbReference type="PANTHER" id="PTHR12697">
    <property type="entry name" value="PBS LYASE HEAT-LIKE PROTEIN"/>
    <property type="match status" value="1"/>
</dbReference>
<feature type="binding site" evidence="9">
    <location>
        <position position="93"/>
    </location>
    <ligand>
        <name>Fe cation</name>
        <dbReference type="ChEBI" id="CHEBI:24875"/>
        <label>1</label>
    </ligand>
</feature>
<feature type="binding site" evidence="9">
    <location>
        <position position="266"/>
    </location>
    <ligand>
        <name>Fe cation</name>
        <dbReference type="ChEBI" id="CHEBI:24875"/>
        <label>2</label>
    </ligand>
</feature>
<evidence type="ECO:0000256" key="2">
    <source>
        <dbReference type="ARBA" id="ARBA00005041"/>
    </source>
</evidence>
<keyword evidence="7 9" id="KW-0503">Monooxygenase</keyword>
<keyword evidence="8 9" id="KW-0386">Hypusine biosynthesis</keyword>
<evidence type="ECO:0000256" key="10">
    <source>
        <dbReference type="SAM" id="MobiDB-lite"/>
    </source>
</evidence>
<comment type="cofactor">
    <cofactor evidence="9">
        <name>Fe(2+)</name>
        <dbReference type="ChEBI" id="CHEBI:29033"/>
    </cofactor>
    <text evidence="9">Binds 2 Fe(2+) ions per subunit.</text>
</comment>
<proteinExistence type="inferred from homology"/>
<dbReference type="InterPro" id="IPR027517">
    <property type="entry name" value="Deoxyhypusine_hydroxylase"/>
</dbReference>
<feature type="region of interest" description="Disordered" evidence="10">
    <location>
        <begin position="142"/>
        <end position="174"/>
    </location>
</feature>
<comment type="subcellular location">
    <subcellularLocation>
        <location evidence="9">Cytoplasm</location>
    </subcellularLocation>
    <subcellularLocation>
        <location evidence="9">Nucleus</location>
    </subcellularLocation>
</comment>
<keyword evidence="3 9" id="KW-0479">Metal-binding</keyword>
<evidence type="ECO:0000256" key="9">
    <source>
        <dbReference type="HAMAP-Rule" id="MF_03101"/>
    </source>
</evidence>
<dbReference type="Gene3D" id="1.25.10.10">
    <property type="entry name" value="Leucine-rich Repeat Variant"/>
    <property type="match status" value="2"/>
</dbReference>
<feature type="binding site" evidence="9">
    <location>
        <position position="60"/>
    </location>
    <ligand>
        <name>Fe cation</name>
        <dbReference type="ChEBI" id="CHEBI:24875"/>
        <label>1</label>
    </ligand>
</feature>
<keyword evidence="9" id="KW-0963">Cytoplasm</keyword>
<comment type="caution">
    <text evidence="11">The sequence shown here is derived from an EMBL/GenBank/DDBJ whole genome shotgun (WGS) entry which is preliminary data.</text>
</comment>
<keyword evidence="5 9" id="KW-0560">Oxidoreductase</keyword>
<organism evidence="11 12">
    <name type="scientific">Rhodofomes roseus</name>
    <dbReference type="NCBI Taxonomy" id="34475"/>
    <lineage>
        <taxon>Eukaryota</taxon>
        <taxon>Fungi</taxon>
        <taxon>Dikarya</taxon>
        <taxon>Basidiomycota</taxon>
        <taxon>Agaricomycotina</taxon>
        <taxon>Agaricomycetes</taxon>
        <taxon>Polyporales</taxon>
        <taxon>Rhodofomes</taxon>
    </lineage>
</organism>
<comment type="catalytic activity">
    <reaction evidence="1 9">
        <text>[eIF5A protein]-deoxyhypusine + AH2 + O2 = [eIF5A protein]-hypusine + A + H2O</text>
        <dbReference type="Rhea" id="RHEA:14101"/>
        <dbReference type="Rhea" id="RHEA-COMP:10144"/>
        <dbReference type="Rhea" id="RHEA-COMP:12592"/>
        <dbReference type="ChEBI" id="CHEBI:13193"/>
        <dbReference type="ChEBI" id="CHEBI:15377"/>
        <dbReference type="ChEBI" id="CHEBI:15379"/>
        <dbReference type="ChEBI" id="CHEBI:17499"/>
        <dbReference type="ChEBI" id="CHEBI:82657"/>
        <dbReference type="ChEBI" id="CHEBI:91175"/>
        <dbReference type="EC" id="1.14.99.29"/>
    </reaction>
</comment>
<evidence type="ECO:0000256" key="5">
    <source>
        <dbReference type="ARBA" id="ARBA00023002"/>
    </source>
</evidence>
<dbReference type="EC" id="1.14.99.29" evidence="9"/>
<evidence type="ECO:0000256" key="3">
    <source>
        <dbReference type="ARBA" id="ARBA00022723"/>
    </source>
</evidence>
<dbReference type="SMART" id="SM00567">
    <property type="entry name" value="EZ_HEAT"/>
    <property type="match status" value="6"/>
</dbReference>
<dbReference type="Pfam" id="PF13646">
    <property type="entry name" value="HEAT_2"/>
    <property type="match status" value="2"/>
</dbReference>
<dbReference type="HAMAP" id="MF_03101">
    <property type="entry name" value="Deoxyhypusine_hydroxylase"/>
    <property type="match status" value="1"/>
</dbReference>
<comment type="function">
    <text evidence="9">Catalyzes the hydroxylation of the N(6)-(4-aminobutyl)-L-lysine intermediate to form hypusine, an essential post-translational modification only found in mature eIF-5A factor.</text>
</comment>
<reference evidence="11 12" key="1">
    <citation type="journal article" date="2021" name="Environ. Microbiol.">
        <title>Gene family expansions and transcriptome signatures uncover fungal adaptations to wood decay.</title>
        <authorList>
            <person name="Hage H."/>
            <person name="Miyauchi S."/>
            <person name="Viragh M."/>
            <person name="Drula E."/>
            <person name="Min B."/>
            <person name="Chaduli D."/>
            <person name="Navarro D."/>
            <person name="Favel A."/>
            <person name="Norest M."/>
            <person name="Lesage-Meessen L."/>
            <person name="Balint B."/>
            <person name="Merenyi Z."/>
            <person name="de Eugenio L."/>
            <person name="Morin E."/>
            <person name="Martinez A.T."/>
            <person name="Baldrian P."/>
            <person name="Stursova M."/>
            <person name="Martinez M.J."/>
            <person name="Novotny C."/>
            <person name="Magnuson J.K."/>
            <person name="Spatafora J.W."/>
            <person name="Maurice S."/>
            <person name="Pangilinan J."/>
            <person name="Andreopoulos W."/>
            <person name="LaButti K."/>
            <person name="Hundley H."/>
            <person name="Na H."/>
            <person name="Kuo A."/>
            <person name="Barry K."/>
            <person name="Lipzen A."/>
            <person name="Henrissat B."/>
            <person name="Riley R."/>
            <person name="Ahrendt S."/>
            <person name="Nagy L.G."/>
            <person name="Grigoriev I.V."/>
            <person name="Martin F."/>
            <person name="Rosso M.N."/>
        </authorList>
    </citation>
    <scope>NUCLEOTIDE SEQUENCE [LARGE SCALE GENOMIC DNA]</scope>
    <source>
        <strain evidence="11 12">CIRM-BRFM 1785</strain>
    </source>
</reference>
<feature type="binding site" evidence="9">
    <location>
        <position position="61"/>
    </location>
    <ligand>
        <name>Fe cation</name>
        <dbReference type="ChEBI" id="CHEBI:24875"/>
        <label>1</label>
    </ligand>
</feature>
<evidence type="ECO:0000256" key="4">
    <source>
        <dbReference type="ARBA" id="ARBA00022737"/>
    </source>
</evidence>
<keyword evidence="9" id="KW-0539">Nucleus</keyword>
<feature type="binding site" evidence="9">
    <location>
        <position position="94"/>
    </location>
    <ligand>
        <name>Fe cation</name>
        <dbReference type="ChEBI" id="CHEBI:24875"/>
        <label>1</label>
    </ligand>
</feature>
<keyword evidence="12" id="KW-1185">Reference proteome</keyword>
<dbReference type="PANTHER" id="PTHR12697:SF5">
    <property type="entry name" value="DEOXYHYPUSINE HYDROXYLASE"/>
    <property type="match status" value="1"/>
</dbReference>
<dbReference type="SUPFAM" id="SSF48371">
    <property type="entry name" value="ARM repeat"/>
    <property type="match status" value="1"/>
</dbReference>
<feature type="binding site" evidence="9">
    <location>
        <position position="233"/>
    </location>
    <ligand>
        <name>Fe cation</name>
        <dbReference type="ChEBI" id="CHEBI:24875"/>
        <label>2</label>
    </ligand>
</feature>
<evidence type="ECO:0000313" key="12">
    <source>
        <dbReference type="Proteomes" id="UP000814176"/>
    </source>
</evidence>
<dbReference type="InterPro" id="IPR011989">
    <property type="entry name" value="ARM-like"/>
</dbReference>
<sequence length="332" mass="35834">MVQTDSAKLAALEATLLNTSGNVPLHSRFRALFTLKSLRTDEAIRIISKGFADDSALLKHELAYCLGQTKKPFALPTLEAVLANESEDPMVRHEAAEAMGAISAPSSIPVLTQYLNDSNRSVRETCEIALAKIEWDNSEEGKKHWSSAASSSDQAYTSIDPAPPSSKLLSGKAAPEDTSDEAIAKLKDILLDTSRPLFERYRAMFALRNIGTPAAVDALASGFSDDSALFKHEIAFVFGQLLSAHSVPSLLKVLQNSSESDMVRHEAAEALGGIATPEVLPHLKEWSQREDSPRVVKESCIVAIDMWEYENSGEFQYANGLGDGNAVSAVGA</sequence>